<evidence type="ECO:0000313" key="1">
    <source>
        <dbReference type="EMBL" id="HIX35896.1"/>
    </source>
</evidence>
<comment type="caution">
    <text evidence="1">The sequence shown here is derived from an EMBL/GenBank/DDBJ whole genome shotgun (WGS) entry which is preliminary data.</text>
</comment>
<name>A0A9D1VIA6_9LACO</name>
<proteinExistence type="predicted"/>
<protein>
    <submittedName>
        <fullName evidence="1">Uncharacterized protein</fullName>
    </submittedName>
</protein>
<dbReference type="AlphaFoldDB" id="A0A9D1VIA6"/>
<sequence length="57" mass="6755">MTFYNTDQADQVATEFFDYYYHDRGKVKWDGYFLSEHQAALKKHKADATKGLVNEDF</sequence>
<accession>A0A9D1VIA6</accession>
<dbReference type="Proteomes" id="UP000824231">
    <property type="component" value="Unassembled WGS sequence"/>
</dbReference>
<organism evidence="1 2">
    <name type="scientific">Candidatus Limosilactobacillus merdigallinarum</name>
    <dbReference type="NCBI Taxonomy" id="2838652"/>
    <lineage>
        <taxon>Bacteria</taxon>
        <taxon>Bacillati</taxon>
        <taxon>Bacillota</taxon>
        <taxon>Bacilli</taxon>
        <taxon>Lactobacillales</taxon>
        <taxon>Lactobacillaceae</taxon>
        <taxon>Limosilactobacillus</taxon>
    </lineage>
</organism>
<gene>
    <name evidence="1" type="ORF">H9856_05860</name>
</gene>
<reference evidence="1" key="2">
    <citation type="submission" date="2021-04" db="EMBL/GenBank/DDBJ databases">
        <authorList>
            <person name="Gilroy R."/>
        </authorList>
    </citation>
    <scope>NUCLEOTIDE SEQUENCE</scope>
    <source>
        <strain evidence="1">ChiSxjej3B15-572</strain>
    </source>
</reference>
<reference evidence="1" key="1">
    <citation type="journal article" date="2021" name="PeerJ">
        <title>Extensive microbial diversity within the chicken gut microbiome revealed by metagenomics and culture.</title>
        <authorList>
            <person name="Gilroy R."/>
            <person name="Ravi A."/>
            <person name="Getino M."/>
            <person name="Pursley I."/>
            <person name="Horton D.L."/>
            <person name="Alikhan N.F."/>
            <person name="Baker D."/>
            <person name="Gharbi K."/>
            <person name="Hall N."/>
            <person name="Watson M."/>
            <person name="Adriaenssens E.M."/>
            <person name="Foster-Nyarko E."/>
            <person name="Jarju S."/>
            <person name="Secka A."/>
            <person name="Antonio M."/>
            <person name="Oren A."/>
            <person name="Chaudhuri R.R."/>
            <person name="La Ragione R."/>
            <person name="Hildebrand F."/>
            <person name="Pallen M.J."/>
        </authorList>
    </citation>
    <scope>NUCLEOTIDE SEQUENCE</scope>
    <source>
        <strain evidence="1">ChiSxjej3B15-572</strain>
    </source>
</reference>
<evidence type="ECO:0000313" key="2">
    <source>
        <dbReference type="Proteomes" id="UP000824231"/>
    </source>
</evidence>
<dbReference type="EMBL" id="DXFH01000024">
    <property type="protein sequence ID" value="HIX35896.1"/>
    <property type="molecule type" value="Genomic_DNA"/>
</dbReference>